<accession>A0A9X9M926</accession>
<dbReference type="EMBL" id="CYRY02044474">
    <property type="protein sequence ID" value="VCX39440.1"/>
    <property type="molecule type" value="Genomic_DNA"/>
</dbReference>
<comment type="caution">
    <text evidence="1">The sequence shown here is derived from an EMBL/GenBank/DDBJ whole genome shotgun (WGS) entry which is preliminary data.</text>
</comment>
<name>A0A9X9M926_GULGU</name>
<sequence length="56" mass="6145">MAGSHHGIITECNHQEAGAQPYICFPTMDPGLHHVFHPRAQESSTMDSAESVKILE</sequence>
<proteinExistence type="predicted"/>
<protein>
    <submittedName>
        <fullName evidence="1">Uncharacterized protein</fullName>
    </submittedName>
</protein>
<evidence type="ECO:0000313" key="2">
    <source>
        <dbReference type="Proteomes" id="UP000269945"/>
    </source>
</evidence>
<dbReference type="Proteomes" id="UP000269945">
    <property type="component" value="Unassembled WGS sequence"/>
</dbReference>
<reference evidence="1 2" key="1">
    <citation type="submission" date="2018-10" db="EMBL/GenBank/DDBJ databases">
        <authorList>
            <person name="Ekblom R."/>
            <person name="Jareborg N."/>
        </authorList>
    </citation>
    <scope>NUCLEOTIDE SEQUENCE [LARGE SCALE GENOMIC DNA]</scope>
    <source>
        <tissue evidence="1">Muscle</tissue>
    </source>
</reference>
<organism evidence="1 2">
    <name type="scientific">Gulo gulo</name>
    <name type="common">Wolverine</name>
    <name type="synonym">Gluton</name>
    <dbReference type="NCBI Taxonomy" id="48420"/>
    <lineage>
        <taxon>Eukaryota</taxon>
        <taxon>Metazoa</taxon>
        <taxon>Chordata</taxon>
        <taxon>Craniata</taxon>
        <taxon>Vertebrata</taxon>
        <taxon>Euteleostomi</taxon>
        <taxon>Mammalia</taxon>
        <taxon>Eutheria</taxon>
        <taxon>Laurasiatheria</taxon>
        <taxon>Carnivora</taxon>
        <taxon>Caniformia</taxon>
        <taxon>Musteloidea</taxon>
        <taxon>Mustelidae</taxon>
        <taxon>Guloninae</taxon>
        <taxon>Gulo</taxon>
    </lineage>
</organism>
<keyword evidence="2" id="KW-1185">Reference proteome</keyword>
<dbReference type="AlphaFoldDB" id="A0A9X9M926"/>
<gene>
    <name evidence="1" type="ORF">BN2614_LOCUS7</name>
</gene>
<evidence type="ECO:0000313" key="1">
    <source>
        <dbReference type="EMBL" id="VCX39440.1"/>
    </source>
</evidence>